<dbReference type="NCBIfam" id="TIGR01733">
    <property type="entry name" value="AA-adenyl-dom"/>
    <property type="match status" value="1"/>
</dbReference>
<keyword evidence="3" id="KW-0812">Transmembrane</keyword>
<keyword evidence="8" id="KW-1185">Reference proteome</keyword>
<keyword evidence="3" id="KW-1133">Transmembrane helix</keyword>
<feature type="transmembrane region" description="Helical" evidence="3">
    <location>
        <begin position="655"/>
        <end position="678"/>
    </location>
</feature>
<accession>A0A562UFT2</accession>
<dbReference type="InterPro" id="IPR012728">
    <property type="entry name" value="Pls/PosA_C"/>
</dbReference>
<feature type="transmembrane region" description="Helical" evidence="3">
    <location>
        <begin position="613"/>
        <end position="643"/>
    </location>
</feature>
<dbReference type="Pfam" id="PF13193">
    <property type="entry name" value="AMP-binding_C"/>
    <property type="match status" value="1"/>
</dbReference>
<keyword evidence="1" id="KW-0596">Phosphopantetheine</keyword>
<feature type="domain" description="Carrier" evidence="5">
    <location>
        <begin position="539"/>
        <end position="572"/>
    </location>
</feature>
<comment type="caution">
    <text evidence="7">The sequence shown here is derived from an EMBL/GenBank/DDBJ whole genome shotgun (WGS) entry which is preliminary data.</text>
</comment>
<dbReference type="Gene3D" id="2.160.10.10">
    <property type="entry name" value="Hexapeptide repeat proteins"/>
    <property type="match status" value="3"/>
</dbReference>
<dbReference type="Gene3D" id="3.30.300.30">
    <property type="match status" value="1"/>
</dbReference>
<reference evidence="7 8" key="1">
    <citation type="submission" date="2019-07" db="EMBL/GenBank/DDBJ databases">
        <title>Genomic Encyclopedia of Archaeal and Bacterial Type Strains, Phase II (KMG-II): from individual species to whole genera.</title>
        <authorList>
            <person name="Goeker M."/>
        </authorList>
    </citation>
    <scope>NUCLEOTIDE SEQUENCE [LARGE SCALE GENOMIC DNA]</scope>
    <source>
        <strain evidence="7 8">ATCC BAA-1854</strain>
    </source>
</reference>
<evidence type="ECO:0000256" key="3">
    <source>
        <dbReference type="SAM" id="Phobius"/>
    </source>
</evidence>
<gene>
    <name evidence="7" type="ORF">JN11_00376</name>
</gene>
<dbReference type="EMBL" id="VLLI01000001">
    <property type="protein sequence ID" value="TWJ04658.1"/>
    <property type="molecule type" value="Genomic_DNA"/>
</dbReference>
<dbReference type="PANTHER" id="PTHR45527">
    <property type="entry name" value="NONRIBOSOMAL PEPTIDE SYNTHETASE"/>
    <property type="match status" value="1"/>
</dbReference>
<dbReference type="InterPro" id="IPR036736">
    <property type="entry name" value="ACP-like_sf"/>
</dbReference>
<evidence type="ECO:0000256" key="1">
    <source>
        <dbReference type="ARBA" id="ARBA00022450"/>
    </source>
</evidence>
<dbReference type="InterPro" id="IPR042099">
    <property type="entry name" value="ANL_N_sf"/>
</dbReference>
<dbReference type="Gene3D" id="1.10.1200.10">
    <property type="entry name" value="ACP-like"/>
    <property type="match status" value="1"/>
</dbReference>
<feature type="transmembrane region" description="Helical" evidence="3">
    <location>
        <begin position="1104"/>
        <end position="1125"/>
    </location>
</feature>
<dbReference type="InterPro" id="IPR020845">
    <property type="entry name" value="AMP-binding_CS"/>
</dbReference>
<name>A0A562UFT2_9SPHI</name>
<dbReference type="InterPro" id="IPR025110">
    <property type="entry name" value="AMP-bd_C"/>
</dbReference>
<dbReference type="CDD" id="cd05930">
    <property type="entry name" value="A_NRPS"/>
    <property type="match status" value="1"/>
</dbReference>
<dbReference type="SUPFAM" id="SSF51161">
    <property type="entry name" value="Trimeric LpxA-like enzymes"/>
    <property type="match status" value="3"/>
</dbReference>
<evidence type="ECO:0000313" key="8">
    <source>
        <dbReference type="Proteomes" id="UP000317010"/>
    </source>
</evidence>
<proteinExistence type="predicted"/>
<keyword evidence="2" id="KW-0597">Phosphoprotein</keyword>
<dbReference type="GO" id="GO:0005737">
    <property type="term" value="C:cytoplasm"/>
    <property type="evidence" value="ECO:0007669"/>
    <property type="project" value="TreeGrafter"/>
</dbReference>
<dbReference type="GO" id="GO:0044550">
    <property type="term" value="P:secondary metabolite biosynthetic process"/>
    <property type="evidence" value="ECO:0007669"/>
    <property type="project" value="TreeGrafter"/>
</dbReference>
<dbReference type="InterPro" id="IPR000873">
    <property type="entry name" value="AMP-dep_synth/lig_dom"/>
</dbReference>
<dbReference type="GO" id="GO:0031177">
    <property type="term" value="F:phosphopantetheine binding"/>
    <property type="evidence" value="ECO:0007669"/>
    <property type="project" value="TreeGrafter"/>
</dbReference>
<dbReference type="RefSeq" id="WP_144909051.1">
    <property type="nucleotide sequence ID" value="NZ_VLLI01000001.1"/>
</dbReference>
<feature type="transmembrane region" description="Helical" evidence="3">
    <location>
        <begin position="893"/>
        <end position="917"/>
    </location>
</feature>
<dbReference type="PROSITE" id="PS00455">
    <property type="entry name" value="AMP_BINDING"/>
    <property type="match status" value="1"/>
</dbReference>
<dbReference type="FunFam" id="3.30.300.30:FF:000010">
    <property type="entry name" value="Enterobactin synthetase component F"/>
    <property type="match status" value="1"/>
</dbReference>
<keyword evidence="3" id="KW-0472">Membrane</keyword>
<dbReference type="SUPFAM" id="SSF56801">
    <property type="entry name" value="Acetyl-CoA synthetase-like"/>
    <property type="match status" value="1"/>
</dbReference>
<dbReference type="OrthoDB" id="4317020at2"/>
<dbReference type="NCBIfam" id="TIGR02353">
    <property type="entry name" value="NRPS_term_dom"/>
    <property type="match status" value="1"/>
</dbReference>
<evidence type="ECO:0000313" key="7">
    <source>
        <dbReference type="EMBL" id="TWJ04658.1"/>
    </source>
</evidence>
<feature type="domain" description="AMP-binding enzyme C-terminal" evidence="6">
    <location>
        <begin position="422"/>
        <end position="497"/>
    </location>
</feature>
<feature type="transmembrane region" description="Helical" evidence="3">
    <location>
        <begin position="858"/>
        <end position="881"/>
    </location>
</feature>
<evidence type="ECO:0000259" key="5">
    <source>
        <dbReference type="Pfam" id="PF00550"/>
    </source>
</evidence>
<evidence type="ECO:0000259" key="6">
    <source>
        <dbReference type="Pfam" id="PF13193"/>
    </source>
</evidence>
<dbReference type="Pfam" id="PF00501">
    <property type="entry name" value="AMP-binding"/>
    <property type="match status" value="1"/>
</dbReference>
<dbReference type="Gene3D" id="3.40.50.12780">
    <property type="entry name" value="N-terminal domain of ligase-like"/>
    <property type="match status" value="1"/>
</dbReference>
<feature type="transmembrane region" description="Helical" evidence="3">
    <location>
        <begin position="1145"/>
        <end position="1165"/>
    </location>
</feature>
<dbReference type="InterPro" id="IPR010071">
    <property type="entry name" value="AA_adenyl_dom"/>
</dbReference>
<organism evidence="7 8">
    <name type="scientific">Mucilaginibacter frigoritolerans</name>
    <dbReference type="NCBI Taxonomy" id="652788"/>
    <lineage>
        <taxon>Bacteria</taxon>
        <taxon>Pseudomonadati</taxon>
        <taxon>Bacteroidota</taxon>
        <taxon>Sphingobacteriia</taxon>
        <taxon>Sphingobacteriales</taxon>
        <taxon>Sphingobacteriaceae</taxon>
        <taxon>Mucilaginibacter</taxon>
    </lineage>
</organism>
<protein>
    <submittedName>
        <fullName evidence="7">Non-ribosomal peptide synthetase-like protein</fullName>
    </submittedName>
</protein>
<dbReference type="Pfam" id="PF00550">
    <property type="entry name" value="PP-binding"/>
    <property type="match status" value="1"/>
</dbReference>
<evidence type="ECO:0000259" key="4">
    <source>
        <dbReference type="Pfam" id="PF00501"/>
    </source>
</evidence>
<dbReference type="Proteomes" id="UP000317010">
    <property type="component" value="Unassembled WGS sequence"/>
</dbReference>
<dbReference type="InterPro" id="IPR045851">
    <property type="entry name" value="AMP-bd_C_sf"/>
</dbReference>
<dbReference type="InterPro" id="IPR009081">
    <property type="entry name" value="PP-bd_ACP"/>
</dbReference>
<dbReference type="InterPro" id="IPR011004">
    <property type="entry name" value="Trimer_LpxA-like_sf"/>
</dbReference>
<dbReference type="GO" id="GO:0043041">
    <property type="term" value="P:amino acid activation for nonribosomal peptide biosynthetic process"/>
    <property type="evidence" value="ECO:0007669"/>
    <property type="project" value="TreeGrafter"/>
</dbReference>
<sequence>MNELSIVLGADRPDLIKEETLPLLFSRSAEQFTYKTALIFHDQSLTYTELDKWSDAIALYLNQKGIGRNASVGVWWQRGLELHAIILGIAKSGAAYVPVDREIPAERVEVILQEVGAAGCFSMQQLNVNCPMLTAPLAPAPGDDFKAEIQRLKVGPSPDDCAYVLYTSGSTGKPKGIPISHKQICHLVRSEQTILQIKETDKVYQGFSVSFDMWCEETWISYFVGATLWVADNTTSKAIDELSDTLKKENITILHAVPSLLAVMEDSLPSLRLVNAGGEACTPQVLAKWAKEGILFFNSYGPTETTVTATMAPLKSGDPIIIGQPLPNYNLAVVDESMNLVPVGEAGELVITGPGVSSGYVKLPQLTKEKFITKPVSLNQLPGNTVYRTGDIAVVNKDGSVDMHGRLDDQIKLRGYRIELGEIESKLNAIAGVRSAAVAVKKDTTGQEHLVGYVVTEGLACIEENVFRAELSKGLPSYMIPSTIMVLPEMPRMPSGKINRKALPIPDSLMFDVNSAAETLDLNAPMADRIMAVLHKTFPNRAIDPSMDFFTDLGGHSLLAAGFVSQLRRDAGLPNASLKDVYINRPLSNLIEVWSTRAEAKAKPKRIFNKIPVLRHIACWAAQTVALLVIYGLFAFQIFIPYLGYYYVDQETSNVLYSIITSLALFSLIPPIFTILCISTKWLVIGKMKEGDYPLWGTYYFRWWFVKTMQRLLPAQFLNGTPLYPAYLRLLGMKIASDAQISDFTFGAEDLITIGGDVSISSKTSLNNAFVEDGMLKLRTITLGDHAYIGSSSIIAGDANMAEWSELQDLSFLQAGKTIGAGEVWQGSPAQLKEKKNIEDLPQPLTVSTYTRRKYKMIFILSIMVFPFIILLPLLPTIITINKLDNAAGDYDFTYMISAPLLALVYIILFATETVILTRLLQLNIKPGKYPIYSMFYVRKWFADQLMSLSLIVLHPIYATVYVASFFRALGAKIGKDTEISTASSVTHPLLQIGDGAFVADAVTLGEADVRAQQLILDNTTIENNSFVGNSALIPQGYHLNSNMLIGVLSTPPDQAQMAANSARDWFGSPAIPLPRRQESNPFPPELTIHPNFSRKLARSIVEFIRIILPESAIICCSILFIAYGHDLVVDEPLWKIILYFPFYYLFYMGIPAFLLTVFLKWAFIGKYKPKQRPMWSWNVWRSEAITSTYEALSIPFLLEYLQGTPWLPIFMRLLGVKIGKRVFLNTTDITEFDMVTICDDAALNADCGPQTHLFEDRVMKVGSVKIGARASIGAGTIILYDSELGDDTNIEALSLVMKGERLSPGTDWTGSPVKPA</sequence>
<evidence type="ECO:0000256" key="2">
    <source>
        <dbReference type="ARBA" id="ARBA00022553"/>
    </source>
</evidence>
<dbReference type="PANTHER" id="PTHR45527:SF1">
    <property type="entry name" value="FATTY ACID SYNTHASE"/>
    <property type="match status" value="1"/>
</dbReference>
<feature type="domain" description="AMP-dependent synthetase/ligase" evidence="4">
    <location>
        <begin position="25"/>
        <end position="360"/>
    </location>
</feature>